<reference evidence="1 2" key="1">
    <citation type="journal article" date="2014" name="BMC Genomics">
        <title>Genome sequencing of four Aureobasidium pullulans varieties: biotechnological potential, stress tolerance, and description of new species.</title>
        <authorList>
            <person name="Gostin Ar C."/>
            <person name="Ohm R.A."/>
            <person name="Kogej T."/>
            <person name="Sonjak S."/>
            <person name="Turk M."/>
            <person name="Zajc J."/>
            <person name="Zalar P."/>
            <person name="Grube M."/>
            <person name="Sun H."/>
            <person name="Han J."/>
            <person name="Sharma A."/>
            <person name="Chiniquy J."/>
            <person name="Ngan C.Y."/>
            <person name="Lipzen A."/>
            <person name="Barry K."/>
            <person name="Grigoriev I.V."/>
            <person name="Gunde-Cimerman N."/>
        </authorList>
    </citation>
    <scope>NUCLEOTIDE SEQUENCE [LARGE SCALE GENOMIC DNA]</scope>
    <source>
        <strain evidence="1 2">CBS 147.97</strain>
    </source>
</reference>
<evidence type="ECO:0000313" key="1">
    <source>
        <dbReference type="EMBL" id="KEQ76373.1"/>
    </source>
</evidence>
<dbReference type="Proteomes" id="UP000027730">
    <property type="component" value="Unassembled WGS sequence"/>
</dbReference>
<dbReference type="HOGENOM" id="CLU_1389956_0_0_1"/>
<protein>
    <submittedName>
        <fullName evidence="1">Uncharacterized protein</fullName>
    </submittedName>
</protein>
<keyword evidence="2" id="KW-1185">Reference proteome</keyword>
<name>A0A074WTA3_9PEZI</name>
<dbReference type="OrthoDB" id="5301876at2759"/>
<evidence type="ECO:0000313" key="2">
    <source>
        <dbReference type="Proteomes" id="UP000027730"/>
    </source>
</evidence>
<dbReference type="GeneID" id="25412950"/>
<dbReference type="RefSeq" id="XP_013430962.1">
    <property type="nucleotide sequence ID" value="XM_013575508.1"/>
</dbReference>
<organism evidence="1 2">
    <name type="scientific">Aureobasidium namibiae CBS 147.97</name>
    <dbReference type="NCBI Taxonomy" id="1043004"/>
    <lineage>
        <taxon>Eukaryota</taxon>
        <taxon>Fungi</taxon>
        <taxon>Dikarya</taxon>
        <taxon>Ascomycota</taxon>
        <taxon>Pezizomycotina</taxon>
        <taxon>Dothideomycetes</taxon>
        <taxon>Dothideomycetidae</taxon>
        <taxon>Dothideales</taxon>
        <taxon>Saccotheciaceae</taxon>
        <taxon>Aureobasidium</taxon>
    </lineage>
</organism>
<sequence>MDDPDQPLQEHSRIEDDYNIDHLDEGYDIYALFCFEDIPLEMIDDILEGTARESSYIYYYWLADDYSTLPQEQDGEEIEGTVPPLPCTWRSSFLGSTVEAAFECVKNAPGKLLNRKHIVGLARKLFEERRTLKVYRMEGADPDFAVELGLDVKPGNITGVGGEAHTTILGLFYDVGQATGDSMSGSGRMKDYRFVE</sequence>
<gene>
    <name evidence="1" type="ORF">M436DRAFT_60212</name>
</gene>
<dbReference type="STRING" id="1043004.A0A074WTA3"/>
<accession>A0A074WTA3</accession>
<proteinExistence type="predicted"/>
<dbReference type="AlphaFoldDB" id="A0A074WTA3"/>
<dbReference type="EMBL" id="KL584703">
    <property type="protein sequence ID" value="KEQ76373.1"/>
    <property type="molecule type" value="Genomic_DNA"/>
</dbReference>